<accession>A0A1M2VUJ7</accession>
<keyword evidence="3" id="KW-1185">Reference proteome</keyword>
<protein>
    <submittedName>
        <fullName evidence="2">Uncharacterized protein</fullName>
    </submittedName>
</protein>
<dbReference type="AlphaFoldDB" id="A0A1M2VUJ7"/>
<keyword evidence="1" id="KW-1133">Transmembrane helix</keyword>
<organism evidence="2 3">
    <name type="scientific">Trametes pubescens</name>
    <name type="common">White-rot fungus</name>
    <dbReference type="NCBI Taxonomy" id="154538"/>
    <lineage>
        <taxon>Eukaryota</taxon>
        <taxon>Fungi</taxon>
        <taxon>Dikarya</taxon>
        <taxon>Basidiomycota</taxon>
        <taxon>Agaricomycotina</taxon>
        <taxon>Agaricomycetes</taxon>
        <taxon>Polyporales</taxon>
        <taxon>Polyporaceae</taxon>
        <taxon>Trametes</taxon>
    </lineage>
</organism>
<evidence type="ECO:0000313" key="3">
    <source>
        <dbReference type="Proteomes" id="UP000184267"/>
    </source>
</evidence>
<comment type="caution">
    <text evidence="2">The sequence shown here is derived from an EMBL/GenBank/DDBJ whole genome shotgun (WGS) entry which is preliminary data.</text>
</comment>
<keyword evidence="1" id="KW-0472">Membrane</keyword>
<evidence type="ECO:0000256" key="1">
    <source>
        <dbReference type="SAM" id="Phobius"/>
    </source>
</evidence>
<feature type="transmembrane region" description="Helical" evidence="1">
    <location>
        <begin position="52"/>
        <end position="74"/>
    </location>
</feature>
<keyword evidence="1" id="KW-0812">Transmembrane</keyword>
<dbReference type="Proteomes" id="UP000184267">
    <property type="component" value="Unassembled WGS sequence"/>
</dbReference>
<sequence length="238" mass="24470">MYTPLADSTQLLLNTPTPTPIVPVSGPITVTPPTSSSSNPGGFAEFGLHTPLLVSLTAVLGVTVVAIAVVLCWMRQSRRLREPLASGRARPGTNRVAAGLRHPGLAIEADIGQISVQQKRTGRTATVVTSPVLAPRAGSISDDSTIVVQWGGGPGKEVYQVAAAAAEGGIGAARPPTIRSTADTDGGSVRAPSLRARFYAFFAGARTGGGRVSGSVEDGRDAPPAYEPHVLPEYGAWA</sequence>
<evidence type="ECO:0000313" key="2">
    <source>
        <dbReference type="EMBL" id="OJT11265.1"/>
    </source>
</evidence>
<reference evidence="2 3" key="1">
    <citation type="submission" date="2016-10" db="EMBL/GenBank/DDBJ databases">
        <title>Genome sequence of the basidiomycete white-rot fungus Trametes pubescens.</title>
        <authorList>
            <person name="Makela M.R."/>
            <person name="Granchi Z."/>
            <person name="Peng M."/>
            <person name="De Vries R.P."/>
            <person name="Grigoriev I."/>
            <person name="Riley R."/>
            <person name="Hilden K."/>
        </authorList>
    </citation>
    <scope>NUCLEOTIDE SEQUENCE [LARGE SCALE GENOMIC DNA]</scope>
    <source>
        <strain evidence="2 3">FBCC735</strain>
    </source>
</reference>
<gene>
    <name evidence="2" type="ORF">TRAPUB_12218</name>
</gene>
<dbReference type="EMBL" id="MNAD01000664">
    <property type="protein sequence ID" value="OJT11265.1"/>
    <property type="molecule type" value="Genomic_DNA"/>
</dbReference>
<proteinExistence type="predicted"/>
<name>A0A1M2VUJ7_TRAPU</name>